<dbReference type="Pfam" id="PF21222">
    <property type="entry name" value="Lamp2_2nd"/>
    <property type="match status" value="1"/>
</dbReference>
<name>A0A3Q2DT04_CYPVA</name>
<organism evidence="12 13">
    <name type="scientific">Cyprinodon variegatus</name>
    <name type="common">Sheepshead minnow</name>
    <dbReference type="NCBI Taxonomy" id="28743"/>
    <lineage>
        <taxon>Eukaryota</taxon>
        <taxon>Metazoa</taxon>
        <taxon>Chordata</taxon>
        <taxon>Craniata</taxon>
        <taxon>Vertebrata</taxon>
        <taxon>Euteleostomi</taxon>
        <taxon>Actinopterygii</taxon>
        <taxon>Neopterygii</taxon>
        <taxon>Teleostei</taxon>
        <taxon>Neoteleostei</taxon>
        <taxon>Acanthomorphata</taxon>
        <taxon>Ovalentaria</taxon>
        <taxon>Atherinomorphae</taxon>
        <taxon>Cyprinodontiformes</taxon>
        <taxon>Cyprinodontidae</taxon>
        <taxon>Cyprinodon</taxon>
    </lineage>
</organism>
<feature type="transmembrane region" description="Helical" evidence="9">
    <location>
        <begin position="172"/>
        <end position="193"/>
    </location>
</feature>
<dbReference type="PROSITE" id="PS51407">
    <property type="entry name" value="LAMP_3"/>
    <property type="match status" value="1"/>
</dbReference>
<protein>
    <submittedName>
        <fullName evidence="12">Uncharacterized protein</fullName>
    </submittedName>
</protein>
<dbReference type="Gene3D" id="2.40.160.110">
    <property type="match status" value="1"/>
</dbReference>
<dbReference type="InterPro" id="IPR002000">
    <property type="entry name" value="Lysosome-assoc_membr_glycop"/>
</dbReference>
<comment type="caution">
    <text evidence="8">Lacks conserved residue(s) required for the propagation of feature annotation.</text>
</comment>
<dbReference type="GO" id="GO:0072594">
    <property type="term" value="P:establishment of protein localization to organelle"/>
    <property type="evidence" value="ECO:0007669"/>
    <property type="project" value="TreeGrafter"/>
</dbReference>
<feature type="domain" description="Lysosome-associated membrane glycoprotein 2-like luminal" evidence="10">
    <location>
        <begin position="45"/>
        <end position="152"/>
    </location>
</feature>
<dbReference type="GO" id="GO:0031902">
    <property type="term" value="C:late endosome membrane"/>
    <property type="evidence" value="ECO:0007669"/>
    <property type="project" value="TreeGrafter"/>
</dbReference>
<keyword evidence="8" id="KW-0458">Lysosome</keyword>
<keyword evidence="2 8" id="KW-0812">Transmembrane</keyword>
<accession>A0A3Q2DT04</accession>
<dbReference type="InterPro" id="IPR048524">
    <property type="entry name" value="Lamp2-like_TM"/>
</dbReference>
<evidence type="ECO:0000256" key="3">
    <source>
        <dbReference type="ARBA" id="ARBA00022729"/>
    </source>
</evidence>
<dbReference type="GeneTree" id="ENSGT00950000182899"/>
<dbReference type="InterPro" id="IPR048528">
    <property type="entry name" value="Lamp2-like_luminal"/>
</dbReference>
<dbReference type="PRINTS" id="PR00336">
    <property type="entry name" value="LYSASSOCTDMP"/>
</dbReference>
<keyword evidence="7" id="KW-0325">Glycoprotein</keyword>
<evidence type="ECO:0000256" key="5">
    <source>
        <dbReference type="ARBA" id="ARBA00022989"/>
    </source>
</evidence>
<evidence type="ECO:0000256" key="7">
    <source>
        <dbReference type="ARBA" id="ARBA00023180"/>
    </source>
</evidence>
<feature type="domain" description="Lysosome-associated membrane glycoprotein 2-like transmembrane" evidence="11">
    <location>
        <begin position="174"/>
        <end position="203"/>
    </location>
</feature>
<reference evidence="12" key="1">
    <citation type="submission" date="2025-08" db="UniProtKB">
        <authorList>
            <consortium name="Ensembl"/>
        </authorList>
    </citation>
    <scope>IDENTIFICATION</scope>
</reference>
<evidence type="ECO:0000256" key="1">
    <source>
        <dbReference type="ARBA" id="ARBA00004530"/>
    </source>
</evidence>
<dbReference type="Pfam" id="PF01299">
    <property type="entry name" value="Lamp2-like_luminal"/>
    <property type="match status" value="1"/>
</dbReference>
<comment type="subcellular location">
    <subcellularLocation>
        <location evidence="1">Endosome membrane</location>
        <topology evidence="1">Single-pass type I membrane protein</topology>
    </subcellularLocation>
    <subcellularLocation>
        <location evidence="8">Lysosome membrane</location>
        <topology evidence="8">Single-pass type I membrane protein</topology>
    </subcellularLocation>
</comment>
<keyword evidence="3" id="KW-0732">Signal</keyword>
<evidence type="ECO:0000256" key="8">
    <source>
        <dbReference type="PROSITE-ProRule" id="PRU00740"/>
    </source>
</evidence>
<dbReference type="Proteomes" id="UP000265020">
    <property type="component" value="Unassembled WGS sequence"/>
</dbReference>
<keyword evidence="13" id="KW-1185">Reference proteome</keyword>
<evidence type="ECO:0000259" key="10">
    <source>
        <dbReference type="Pfam" id="PF01299"/>
    </source>
</evidence>
<reference evidence="12" key="2">
    <citation type="submission" date="2025-09" db="UniProtKB">
        <authorList>
            <consortium name="Ensembl"/>
        </authorList>
    </citation>
    <scope>IDENTIFICATION</scope>
</reference>
<dbReference type="GO" id="GO:0005886">
    <property type="term" value="C:plasma membrane"/>
    <property type="evidence" value="ECO:0007669"/>
    <property type="project" value="TreeGrafter"/>
</dbReference>
<evidence type="ECO:0000256" key="2">
    <source>
        <dbReference type="ARBA" id="ARBA00022692"/>
    </source>
</evidence>
<keyword evidence="4" id="KW-0967">Endosome</keyword>
<dbReference type="PANTHER" id="PTHR11506">
    <property type="entry name" value="LYSOSOME-ASSOCIATED MEMBRANE GLYCOPROTEIN"/>
    <property type="match status" value="1"/>
</dbReference>
<proteinExistence type="inferred from homology"/>
<evidence type="ECO:0000256" key="6">
    <source>
        <dbReference type="ARBA" id="ARBA00023136"/>
    </source>
</evidence>
<evidence type="ECO:0000256" key="4">
    <source>
        <dbReference type="ARBA" id="ARBA00022753"/>
    </source>
</evidence>
<dbReference type="STRING" id="28743.ENSCVAP00000021984"/>
<dbReference type="Ensembl" id="ENSCVAT00000010445.1">
    <property type="protein sequence ID" value="ENSCVAP00000021984.1"/>
    <property type="gene ID" value="ENSCVAG00000004387.1"/>
</dbReference>
<keyword evidence="5 9" id="KW-1133">Transmembrane helix</keyword>
<evidence type="ECO:0000313" key="12">
    <source>
        <dbReference type="Ensembl" id="ENSCVAP00000021984.1"/>
    </source>
</evidence>
<comment type="similarity">
    <text evidence="8">Belongs to the LAMP family.</text>
</comment>
<dbReference type="AlphaFoldDB" id="A0A3Q2DT04"/>
<evidence type="ECO:0000259" key="11">
    <source>
        <dbReference type="Pfam" id="PF21222"/>
    </source>
</evidence>
<evidence type="ECO:0000256" key="9">
    <source>
        <dbReference type="SAM" id="Phobius"/>
    </source>
</evidence>
<evidence type="ECO:0000313" key="13">
    <source>
        <dbReference type="Proteomes" id="UP000265020"/>
    </source>
</evidence>
<dbReference type="GO" id="GO:0005765">
    <property type="term" value="C:lysosomal membrane"/>
    <property type="evidence" value="ECO:0007669"/>
    <property type="project" value="UniProtKB-SubCell"/>
</dbReference>
<sequence>MVLADLTVTSCQTLRCLSCTDTAQSHMTAPTFVCHCKNFLLLLTTYILHFSPSQANGTFIVQPSQTKPSGECLETKAILRSRPISYLFLCMRTFRRVFVVSYGPNNYFATNNSLNLFAARIGYCYSCKKETLYMGNGLYLDITKDQMQAFNISNGEFGKPDFCPADQPDYRVAIAVGITLLVLIVIVLIVYLLGRRRRTAGYQSL</sequence>
<dbReference type="PANTHER" id="PTHR11506:SF2">
    <property type="entry name" value="MACROSIALIN"/>
    <property type="match status" value="1"/>
</dbReference>
<keyword evidence="6 8" id="KW-0472">Membrane</keyword>